<gene>
    <name evidence="2" type="ORF">GRX66_04480</name>
</gene>
<proteinExistence type="predicted"/>
<dbReference type="AlphaFoldDB" id="A0A6B0SJE2"/>
<evidence type="ECO:0008006" key="4">
    <source>
        <dbReference type="Google" id="ProtNLM"/>
    </source>
</evidence>
<evidence type="ECO:0000313" key="3">
    <source>
        <dbReference type="Proteomes" id="UP000471521"/>
    </source>
</evidence>
<sequence length="102" mass="10299">MGIVAASVYALLGVALLAAGVALRSRESMDGVPLYDPASATNPVALARTVGLSLVAFGVSTLAFAAVEAVDRTDVVVVAGYGVLVLSIALVTATRTRTYESS</sequence>
<dbReference type="EMBL" id="WUUU01000019">
    <property type="protein sequence ID" value="MXR19891.1"/>
    <property type="molecule type" value="Genomic_DNA"/>
</dbReference>
<accession>A0A6B0SJE2</accession>
<dbReference type="Proteomes" id="UP000471521">
    <property type="component" value="Unassembled WGS sequence"/>
</dbReference>
<feature type="transmembrane region" description="Helical" evidence="1">
    <location>
        <begin position="46"/>
        <end position="67"/>
    </location>
</feature>
<keyword evidence="1" id="KW-0472">Membrane</keyword>
<name>A0A6B0SJE2_9EURY</name>
<keyword evidence="1" id="KW-1133">Transmembrane helix</keyword>
<keyword evidence="3" id="KW-1185">Reference proteome</keyword>
<protein>
    <recommendedName>
        <fullName evidence="4">DUF3784 domain-containing protein</fullName>
    </recommendedName>
</protein>
<evidence type="ECO:0000313" key="2">
    <source>
        <dbReference type="EMBL" id="MXR19891.1"/>
    </source>
</evidence>
<feature type="transmembrane region" description="Helical" evidence="1">
    <location>
        <begin position="74"/>
        <end position="93"/>
    </location>
</feature>
<evidence type="ECO:0000256" key="1">
    <source>
        <dbReference type="SAM" id="Phobius"/>
    </source>
</evidence>
<reference evidence="2 3" key="1">
    <citation type="submission" date="2019-12" db="EMBL/GenBank/DDBJ databases">
        <title>Isolation and characterization of three novel carbon monoxide-oxidizing members of Halobacteria from salione crusts and soils.</title>
        <authorList>
            <person name="Myers M.R."/>
            <person name="King G.M."/>
        </authorList>
    </citation>
    <scope>NUCLEOTIDE SEQUENCE [LARGE SCALE GENOMIC DNA]</scope>
    <source>
        <strain evidence="2 3">PCN9</strain>
    </source>
</reference>
<keyword evidence="1" id="KW-0812">Transmembrane</keyword>
<organism evidence="2 3">
    <name type="scientific">Halobacterium bonnevillei</name>
    <dbReference type="NCBI Taxonomy" id="2692200"/>
    <lineage>
        <taxon>Archaea</taxon>
        <taxon>Methanobacteriati</taxon>
        <taxon>Methanobacteriota</taxon>
        <taxon>Stenosarchaea group</taxon>
        <taxon>Halobacteria</taxon>
        <taxon>Halobacteriales</taxon>
        <taxon>Halobacteriaceae</taxon>
        <taxon>Halobacterium</taxon>
    </lineage>
</organism>
<comment type="caution">
    <text evidence="2">The sequence shown here is derived from an EMBL/GenBank/DDBJ whole genome shotgun (WGS) entry which is preliminary data.</text>
</comment>
<dbReference type="RefSeq" id="WP_159525460.1">
    <property type="nucleotide sequence ID" value="NZ_WUUU01000019.1"/>
</dbReference>